<reference evidence="7 8" key="1">
    <citation type="submission" date="2020-04" db="EMBL/GenBank/DDBJ databases">
        <title>Chromosome-level genome assembly of a cyprinid fish Onychostoma macrolepis by integration of Nanopore Sequencing, Bionano and Hi-C technology.</title>
        <authorList>
            <person name="Wang D."/>
        </authorList>
    </citation>
    <scope>NUCLEOTIDE SEQUENCE [LARGE SCALE GENOMIC DNA]</scope>
    <source>
        <strain evidence="7">SWU-2019</strain>
        <tissue evidence="7">Muscle</tissue>
    </source>
</reference>
<evidence type="ECO:0000256" key="1">
    <source>
        <dbReference type="ARBA" id="ARBA00010307"/>
    </source>
</evidence>
<keyword evidence="3" id="KW-0344">Guanine-nucleotide releasing factor</keyword>
<dbReference type="GO" id="GO:0060047">
    <property type="term" value="P:heart contraction"/>
    <property type="evidence" value="ECO:0007669"/>
    <property type="project" value="TreeGrafter"/>
</dbReference>
<accession>A0A7J6D336</accession>
<comment type="similarity">
    <text evidence="1">Belongs to the MOG1 family.</text>
</comment>
<dbReference type="GO" id="GO:0006606">
    <property type="term" value="P:protein import into nucleus"/>
    <property type="evidence" value="ECO:0007669"/>
    <property type="project" value="TreeGrafter"/>
</dbReference>
<dbReference type="PANTHER" id="PTHR15837">
    <property type="entry name" value="RAN GUANINE NUCLEOTIDE RELEASE FACTOR"/>
    <property type="match status" value="1"/>
</dbReference>
<dbReference type="GO" id="GO:0005085">
    <property type="term" value="F:guanyl-nucleotide exchange factor activity"/>
    <property type="evidence" value="ECO:0007669"/>
    <property type="project" value="UniProtKB-KW"/>
</dbReference>
<comment type="caution">
    <text evidence="7">The sequence shown here is derived from an EMBL/GenBank/DDBJ whole genome shotgun (WGS) entry which is preliminary data.</text>
</comment>
<proteinExistence type="inferred from homology"/>
<dbReference type="Gene3D" id="3.40.1000.10">
    <property type="entry name" value="Mog1/PsbP, alpha/beta/alpha sandwich"/>
    <property type="match status" value="1"/>
</dbReference>
<dbReference type="GO" id="GO:0017080">
    <property type="term" value="F:sodium channel regulator activity"/>
    <property type="evidence" value="ECO:0007669"/>
    <property type="project" value="TreeGrafter"/>
</dbReference>
<keyword evidence="4" id="KW-0653">Protein transport</keyword>
<dbReference type="InterPro" id="IPR016123">
    <property type="entry name" value="Mog1/PsbP_a/b/a-sand"/>
</dbReference>
<evidence type="ECO:0000313" key="8">
    <source>
        <dbReference type="Proteomes" id="UP000579812"/>
    </source>
</evidence>
<dbReference type="GO" id="GO:0031267">
    <property type="term" value="F:small GTPase binding"/>
    <property type="evidence" value="ECO:0007669"/>
    <property type="project" value="TreeGrafter"/>
</dbReference>
<sequence>MGPSVSELHRPADGGKSTRLVIPVSTAMARPLFGGAISAVIPHSAQDVSELRQIPDNQEVFAHSQTDQSIIIELLEYQSQVQDADAARYHFEDVAASNKAVENGSWEVRGVEQVLQSELSMQECSSAWLLSGAQLISKFNEEAKNTVNIHLCLFRLPLYTTDILVTFNDPVCINPLSSSAVENGAAIPWTLQDFKGVLQSFCLLDPGVFGSFYSYASTMTEEKNTKLTG</sequence>
<evidence type="ECO:0000256" key="6">
    <source>
        <dbReference type="ARBA" id="ARBA00076536"/>
    </source>
</evidence>
<dbReference type="InterPro" id="IPR007681">
    <property type="entry name" value="Mog1"/>
</dbReference>
<organism evidence="7 8">
    <name type="scientific">Onychostoma macrolepis</name>
    <dbReference type="NCBI Taxonomy" id="369639"/>
    <lineage>
        <taxon>Eukaryota</taxon>
        <taxon>Metazoa</taxon>
        <taxon>Chordata</taxon>
        <taxon>Craniata</taxon>
        <taxon>Vertebrata</taxon>
        <taxon>Euteleostomi</taxon>
        <taxon>Actinopterygii</taxon>
        <taxon>Neopterygii</taxon>
        <taxon>Teleostei</taxon>
        <taxon>Ostariophysi</taxon>
        <taxon>Cypriniformes</taxon>
        <taxon>Cyprinidae</taxon>
        <taxon>Acrossocheilinae</taxon>
        <taxon>Onychostoma</taxon>
    </lineage>
</organism>
<dbReference type="FunFam" id="3.40.1000.10:FF:000004">
    <property type="entry name" value="Probable ran guanine nucleotide release factor"/>
    <property type="match status" value="1"/>
</dbReference>
<evidence type="ECO:0000256" key="4">
    <source>
        <dbReference type="ARBA" id="ARBA00022927"/>
    </source>
</evidence>
<keyword evidence="2" id="KW-0813">Transport</keyword>
<dbReference type="Pfam" id="PF04603">
    <property type="entry name" value="Mog1"/>
    <property type="match status" value="1"/>
</dbReference>
<keyword evidence="8" id="KW-1185">Reference proteome</keyword>
<dbReference type="AlphaFoldDB" id="A0A7J6D336"/>
<dbReference type="PANTHER" id="PTHR15837:SF0">
    <property type="entry name" value="RAN GUANINE NUCLEOTIDE RELEASE FACTOR"/>
    <property type="match status" value="1"/>
</dbReference>
<evidence type="ECO:0000256" key="3">
    <source>
        <dbReference type="ARBA" id="ARBA00022658"/>
    </source>
</evidence>
<dbReference type="GO" id="GO:0044325">
    <property type="term" value="F:transmembrane transporter binding"/>
    <property type="evidence" value="ECO:0007669"/>
    <property type="project" value="TreeGrafter"/>
</dbReference>
<name>A0A7J6D336_9TELE</name>
<dbReference type="GO" id="GO:0005634">
    <property type="term" value="C:nucleus"/>
    <property type="evidence" value="ECO:0007669"/>
    <property type="project" value="TreeGrafter"/>
</dbReference>
<dbReference type="EMBL" id="JAAMOB010000005">
    <property type="protein sequence ID" value="KAF4113630.1"/>
    <property type="molecule type" value="Genomic_DNA"/>
</dbReference>
<protein>
    <recommendedName>
        <fullName evidence="5">Ran guanine nucleotide release factor</fullName>
    </recommendedName>
    <alternativeName>
        <fullName evidence="6">Ran-binding protein MOG1</fullName>
    </alternativeName>
</protein>
<dbReference type="Proteomes" id="UP000579812">
    <property type="component" value="Unassembled WGS sequence"/>
</dbReference>
<dbReference type="GO" id="GO:0003254">
    <property type="term" value="P:regulation of membrane depolarization"/>
    <property type="evidence" value="ECO:0007669"/>
    <property type="project" value="TreeGrafter"/>
</dbReference>
<dbReference type="SUPFAM" id="SSF55724">
    <property type="entry name" value="Mog1p/PsbP-like"/>
    <property type="match status" value="1"/>
</dbReference>
<evidence type="ECO:0000313" key="7">
    <source>
        <dbReference type="EMBL" id="KAF4113630.1"/>
    </source>
</evidence>
<evidence type="ECO:0000256" key="5">
    <source>
        <dbReference type="ARBA" id="ARBA00069074"/>
    </source>
</evidence>
<gene>
    <name evidence="7" type="ORF">G5714_006175</name>
</gene>
<evidence type="ECO:0000256" key="2">
    <source>
        <dbReference type="ARBA" id="ARBA00022448"/>
    </source>
</evidence>